<dbReference type="PROSITE" id="PS50082">
    <property type="entry name" value="WD_REPEATS_2"/>
    <property type="match status" value="5"/>
</dbReference>
<feature type="repeat" description="WD" evidence="7">
    <location>
        <begin position="200"/>
        <end position="241"/>
    </location>
</feature>
<dbReference type="PANTHER" id="PTHR19923">
    <property type="entry name" value="WD40 REPEAT PROTEINPRL1/PRL2-RELATED"/>
    <property type="match status" value="1"/>
</dbReference>
<dbReference type="GO" id="GO:0000974">
    <property type="term" value="C:Prp19 complex"/>
    <property type="evidence" value="ECO:0007669"/>
    <property type="project" value="TreeGrafter"/>
</dbReference>
<feature type="repeat" description="WD" evidence="7">
    <location>
        <begin position="284"/>
        <end position="325"/>
    </location>
</feature>
<comment type="caution">
    <text evidence="9">The sequence shown here is derived from an EMBL/GenBank/DDBJ whole genome shotgun (WGS) entry which is preliminary data.</text>
</comment>
<gene>
    <name evidence="9" type="ORF">JBS370_LOCUS4478</name>
</gene>
<dbReference type="GO" id="GO:0000398">
    <property type="term" value="P:mRNA splicing, via spliceosome"/>
    <property type="evidence" value="ECO:0007669"/>
    <property type="project" value="InterPro"/>
</dbReference>
<dbReference type="SUPFAM" id="SSF55129">
    <property type="entry name" value="Ribosomal protein L30p/L7e"/>
    <property type="match status" value="1"/>
</dbReference>
<evidence type="ECO:0000256" key="4">
    <source>
        <dbReference type="ARBA" id="ARBA00046238"/>
    </source>
</evidence>
<dbReference type="Gene3D" id="2.130.10.10">
    <property type="entry name" value="YVTN repeat-like/Quinoprotein amine dehydrogenase"/>
    <property type="match status" value="1"/>
</dbReference>
<comment type="similarity">
    <text evidence="3">Belongs to the WD repeat PRL1/PRL2 family.</text>
</comment>
<evidence type="ECO:0000256" key="5">
    <source>
        <dbReference type="ARBA" id="ARBA00062641"/>
    </source>
</evidence>
<feature type="repeat" description="WD" evidence="7">
    <location>
        <begin position="242"/>
        <end position="283"/>
    </location>
</feature>
<dbReference type="InterPro" id="IPR036322">
    <property type="entry name" value="WD40_repeat_dom_sf"/>
</dbReference>
<dbReference type="PANTHER" id="PTHR19923:SF0">
    <property type="entry name" value="PLEIOTROPIC REGULATOR 1"/>
    <property type="match status" value="1"/>
</dbReference>
<evidence type="ECO:0000313" key="10">
    <source>
        <dbReference type="Proteomes" id="UP000663836"/>
    </source>
</evidence>
<dbReference type="PRINTS" id="PR00320">
    <property type="entry name" value="GPROTEINBRPT"/>
</dbReference>
<name>A0A818P2J1_9BILA</name>
<dbReference type="InterPro" id="IPR020472">
    <property type="entry name" value="WD40_PAC1"/>
</dbReference>
<organism evidence="9 10">
    <name type="scientific">Rotaria sordida</name>
    <dbReference type="NCBI Taxonomy" id="392033"/>
    <lineage>
        <taxon>Eukaryota</taxon>
        <taxon>Metazoa</taxon>
        <taxon>Spiralia</taxon>
        <taxon>Gnathifera</taxon>
        <taxon>Rotifera</taxon>
        <taxon>Eurotatoria</taxon>
        <taxon>Bdelloidea</taxon>
        <taxon>Philodinida</taxon>
        <taxon>Philodinidae</taxon>
        <taxon>Rotaria</taxon>
    </lineage>
</organism>
<evidence type="ECO:0000256" key="6">
    <source>
        <dbReference type="ARBA" id="ARBA00073631"/>
    </source>
</evidence>
<dbReference type="PROSITE" id="PS50294">
    <property type="entry name" value="WD_REPEATS_REGION"/>
    <property type="match status" value="5"/>
</dbReference>
<dbReference type="EMBL" id="CAJOBD010000212">
    <property type="protein sequence ID" value="CAF3614750.1"/>
    <property type="molecule type" value="Genomic_DNA"/>
</dbReference>
<comment type="function">
    <text evidence="4">Involved in pre-mRNA splicing as component of the spliceosome. Component of the PRP19-CDC5L complex that forms an integral part of the spliceosome and is required for activating pre-mRNA splicing. As a component of the minor spliceosome, involved in the splicing of U12-type introns in pre-mRNAs.</text>
</comment>
<comment type="subunit">
    <text evidence="5">Identified in the spliceosome C complex. Component of the PRP19-CDC5L splicing complex composed of a core complex comprising a homotetramer of PRPF19, CDC5L, PLRG1 and BCAS2, and at least three less stably associated proteins CTNNBL1, CWC15 and HSPA8. Interacts (via its WD40 repeat domain) directly with CDC5L (via its C-terminal); the interaction is required for mRNA splicing but not for spliceosome assembly. Component of the minor spliceosome, which splices U12-type introns. Within this complex, interacts with CRIPT. Also interacts directly in the complex with BCAS2 and PRPF19. Interacts with USB1.</text>
</comment>
<reference evidence="9" key="1">
    <citation type="submission" date="2021-02" db="EMBL/GenBank/DDBJ databases">
        <authorList>
            <person name="Nowell W R."/>
        </authorList>
    </citation>
    <scope>NUCLEOTIDE SEQUENCE</scope>
</reference>
<dbReference type="GO" id="GO:0071011">
    <property type="term" value="C:precatalytic spliceosome"/>
    <property type="evidence" value="ECO:0007669"/>
    <property type="project" value="TreeGrafter"/>
</dbReference>
<evidence type="ECO:0000256" key="3">
    <source>
        <dbReference type="ARBA" id="ARBA00025726"/>
    </source>
</evidence>
<dbReference type="InterPro" id="IPR015943">
    <property type="entry name" value="WD40/YVTN_repeat-like_dom_sf"/>
</dbReference>
<dbReference type="InterPro" id="IPR045241">
    <property type="entry name" value="Prp46/PLRG1-like"/>
</dbReference>
<dbReference type="AlphaFoldDB" id="A0A818P2J1"/>
<feature type="repeat" description="WD" evidence="7">
    <location>
        <begin position="158"/>
        <end position="199"/>
    </location>
</feature>
<proteinExistence type="inferred from homology"/>
<dbReference type="Pfam" id="PF00400">
    <property type="entry name" value="WD40"/>
    <property type="match status" value="6"/>
</dbReference>
<sequence>MADTTTAEKPISVHSLVFRSLKRTHDLFLANQNTPILPDEAADSISRKLKAKDQYGTVLTLPKGMKPHVKSVVGTNEITTENNNDDTSHTTDEPVNEPLTTTMTNTDVSSTTSMSTALVLANKPQQPSNQLQALVSKKPASVMPKPQWHAPWKLMRVISGHLGWVRCVDVEPANEWFVTGAADRVIKIWDLASGTLKLSLTGHVSTVRGVAVSTRQPYLFSCGEDKQVKCWDLECNKVIRHYHGHLSAIYALSLHPTLDILVSCGRDSVARVWDMRTKAQIHCLTGHTNTVADVKTQAADPEVVTGSHDSTIRFWDLAAGRTYCTLTHHKKSVRSLAVHPKWYTMASASPDNIKEWKFPKGEFIQNLSGHNAIVNSLAANADNVLVSGADNGSLYFWDWKTGYNFQRLQTIPQPGSIDPEMGIYAMTFDHSGSRLITCEADKTIKIYKEDETAVLSIRYLSLSAINNARKRSYRVADKKGFHNREDVNYDIPKQQKQSNFRDHFRYTALEEVKMEQGSQRSLIEPMIDRTKPPHKFHVVTKIRPTYGETFYVKEALAKLGFISYGRKQWDILTVIVKNVPSVNKHLYVCKHMVQIKPLVFIDGVPSLDDIGSTKLFPHNGQLTIGNHFDLKQMNVSIDDSEKWPVNMNHIVARLHADRTANRLHAEYFPTKYNWFFGQDIPGVKLIQPVNPENKDTHLEDL</sequence>
<dbReference type="SMART" id="SM00320">
    <property type="entry name" value="WD40"/>
    <property type="match status" value="7"/>
</dbReference>
<feature type="repeat" description="WD" evidence="7">
    <location>
        <begin position="367"/>
        <end position="407"/>
    </location>
</feature>
<evidence type="ECO:0000256" key="2">
    <source>
        <dbReference type="ARBA" id="ARBA00022737"/>
    </source>
</evidence>
<accession>A0A818P2J1</accession>
<dbReference type="InterPro" id="IPR036919">
    <property type="entry name" value="Ribo_uL30_ferredoxin-like_sf"/>
</dbReference>
<feature type="region of interest" description="Disordered" evidence="8">
    <location>
        <begin position="75"/>
        <end position="98"/>
    </location>
</feature>
<dbReference type="FunFam" id="2.130.10.10:FF:000012">
    <property type="entry name" value="Putative pleiotropic regulator 1"/>
    <property type="match status" value="1"/>
</dbReference>
<keyword evidence="2" id="KW-0677">Repeat</keyword>
<dbReference type="InterPro" id="IPR019775">
    <property type="entry name" value="WD40_repeat_CS"/>
</dbReference>
<dbReference type="CDD" id="cd00200">
    <property type="entry name" value="WD40"/>
    <property type="match status" value="1"/>
</dbReference>
<dbReference type="InterPro" id="IPR001680">
    <property type="entry name" value="WD40_rpt"/>
</dbReference>
<dbReference type="SUPFAM" id="SSF50978">
    <property type="entry name" value="WD40 repeat-like"/>
    <property type="match status" value="1"/>
</dbReference>
<dbReference type="GO" id="GO:0071013">
    <property type="term" value="C:catalytic step 2 spliceosome"/>
    <property type="evidence" value="ECO:0007669"/>
    <property type="project" value="TreeGrafter"/>
</dbReference>
<protein>
    <recommendedName>
        <fullName evidence="6">Pleiotropic regulator 1</fullName>
    </recommendedName>
</protein>
<dbReference type="Proteomes" id="UP000663836">
    <property type="component" value="Unassembled WGS sequence"/>
</dbReference>
<evidence type="ECO:0000256" key="7">
    <source>
        <dbReference type="PROSITE-ProRule" id="PRU00221"/>
    </source>
</evidence>
<evidence type="ECO:0000313" key="9">
    <source>
        <dbReference type="EMBL" id="CAF3614750.1"/>
    </source>
</evidence>
<dbReference type="PROSITE" id="PS00678">
    <property type="entry name" value="WD_REPEATS_1"/>
    <property type="match status" value="2"/>
</dbReference>
<evidence type="ECO:0000256" key="1">
    <source>
        <dbReference type="ARBA" id="ARBA00022574"/>
    </source>
</evidence>
<keyword evidence="1 7" id="KW-0853">WD repeat</keyword>
<evidence type="ECO:0000256" key="8">
    <source>
        <dbReference type="SAM" id="MobiDB-lite"/>
    </source>
</evidence>